<dbReference type="EMBL" id="CM023475">
    <property type="protein sequence ID" value="KAH7945059.1"/>
    <property type="molecule type" value="Genomic_DNA"/>
</dbReference>
<keyword evidence="2" id="KW-1185">Reference proteome</keyword>
<comment type="caution">
    <text evidence="1">The sequence shown here is derived from an EMBL/GenBank/DDBJ whole genome shotgun (WGS) entry which is preliminary data.</text>
</comment>
<proteinExistence type="predicted"/>
<protein>
    <submittedName>
        <fullName evidence="1">Uncharacterized protein</fullName>
    </submittedName>
</protein>
<accession>A0ACB8CJP9</accession>
<evidence type="ECO:0000313" key="1">
    <source>
        <dbReference type="EMBL" id="KAH7945059.1"/>
    </source>
</evidence>
<reference evidence="1" key="1">
    <citation type="submission" date="2020-05" db="EMBL/GenBank/DDBJ databases">
        <title>Large-scale comparative analyses of tick genomes elucidate their genetic diversity and vector capacities.</title>
        <authorList>
            <person name="Jia N."/>
            <person name="Wang J."/>
            <person name="Shi W."/>
            <person name="Du L."/>
            <person name="Sun Y."/>
            <person name="Zhan W."/>
            <person name="Jiang J."/>
            <person name="Wang Q."/>
            <person name="Zhang B."/>
            <person name="Ji P."/>
            <person name="Sakyi L.B."/>
            <person name="Cui X."/>
            <person name="Yuan T."/>
            <person name="Jiang B."/>
            <person name="Yang W."/>
            <person name="Lam T.T.-Y."/>
            <person name="Chang Q."/>
            <person name="Ding S."/>
            <person name="Wang X."/>
            <person name="Zhu J."/>
            <person name="Ruan X."/>
            <person name="Zhao L."/>
            <person name="Wei J."/>
            <person name="Que T."/>
            <person name="Du C."/>
            <person name="Cheng J."/>
            <person name="Dai P."/>
            <person name="Han X."/>
            <person name="Huang E."/>
            <person name="Gao Y."/>
            <person name="Liu J."/>
            <person name="Shao H."/>
            <person name="Ye R."/>
            <person name="Li L."/>
            <person name="Wei W."/>
            <person name="Wang X."/>
            <person name="Wang C."/>
            <person name="Yang T."/>
            <person name="Huo Q."/>
            <person name="Li W."/>
            <person name="Guo W."/>
            <person name="Chen H."/>
            <person name="Zhou L."/>
            <person name="Ni X."/>
            <person name="Tian J."/>
            <person name="Zhou Y."/>
            <person name="Sheng Y."/>
            <person name="Liu T."/>
            <person name="Pan Y."/>
            <person name="Xia L."/>
            <person name="Li J."/>
            <person name="Zhao F."/>
            <person name="Cao W."/>
        </authorList>
    </citation>
    <scope>NUCLEOTIDE SEQUENCE</scope>
    <source>
        <strain evidence="1">Dsil-2018</strain>
    </source>
</reference>
<name>A0ACB8CJP9_DERSI</name>
<sequence>MSGVYTRKPSDEIDTSEGALPFNLQRVAEDELGETPSRRKESLEKLLQMLSKEEDLHPRKDAAFLLRFLRVRKYNVEAALRSIRNYYRNHNTSGTVFWDFMPSSVSPATRRIMMIMPEKDVRGRPIFLFKIGSWDIMETSYVEMHRAVMLCLEHLAKDPTTQTLGMVMLFDYANLTPEKVLSINVGLIRRGFEYLQDCMPMRMKAMYAVREGFAFDMIYALVKPFLKKKLTDRFHPYGENFEELHKHIASHVLPKEYGGDAPPLDFNEFWSRLEVYQDDYEEESKYGYTTNNRNFATVAEIENEVTFL</sequence>
<gene>
    <name evidence="1" type="ORF">HPB49_005647</name>
</gene>
<dbReference type="Proteomes" id="UP000821865">
    <property type="component" value="Chromosome 6"/>
</dbReference>
<evidence type="ECO:0000313" key="2">
    <source>
        <dbReference type="Proteomes" id="UP000821865"/>
    </source>
</evidence>
<organism evidence="1 2">
    <name type="scientific">Dermacentor silvarum</name>
    <name type="common">Tick</name>
    <dbReference type="NCBI Taxonomy" id="543639"/>
    <lineage>
        <taxon>Eukaryota</taxon>
        <taxon>Metazoa</taxon>
        <taxon>Ecdysozoa</taxon>
        <taxon>Arthropoda</taxon>
        <taxon>Chelicerata</taxon>
        <taxon>Arachnida</taxon>
        <taxon>Acari</taxon>
        <taxon>Parasitiformes</taxon>
        <taxon>Ixodida</taxon>
        <taxon>Ixodoidea</taxon>
        <taxon>Ixodidae</taxon>
        <taxon>Rhipicephalinae</taxon>
        <taxon>Dermacentor</taxon>
    </lineage>
</organism>